<evidence type="ECO:0000256" key="2">
    <source>
        <dbReference type="ARBA" id="ARBA00000909"/>
    </source>
</evidence>
<feature type="binding site" evidence="18">
    <location>
        <position position="154"/>
    </location>
    <ligand>
        <name>(6S)-NADPHX</name>
        <dbReference type="ChEBI" id="CHEBI:64076"/>
    </ligand>
</feature>
<comment type="cofactor">
    <cofactor evidence="17">
        <name>Mg(2+)</name>
        <dbReference type="ChEBI" id="CHEBI:18420"/>
    </cofactor>
</comment>
<evidence type="ECO:0000256" key="18">
    <source>
        <dbReference type="HAMAP-Rule" id="MF_01966"/>
    </source>
</evidence>
<sequence>MENIFETNVLDSNEAKVMDKLTIESGIMEETLMEQAAFAIADVASSFSPKKILCVAGTGNNGGDCIAAGRILHNKGYNVEIYIYGKNQSNGFKKQLLIAENYGLKIKYNKDFSDEYDLIIDGLIGIGLNGEVRSSIKTVIEKINSSNAKVISEDIPSGISSDTGEVMGDAVHADITITFGNLKIGQILYPGREFSGKLKIAELSFKKFISNRKIITPDIIKVPNRKKDSHKYDYGNVLILAGSSKYPGAPILTALGAQRIGAGLVTLITPGDSSKILSFEPSIIYSSLNKNNFEKNDLKKLNDEIERANVIILGPGMTEDSIEFVVELIKKQGRTKNIVLDAESIQAIKEFESLSENILITPHVGEMKKIFKNLKNNIFELERFSKQKKCIIMLKSSITTITDGEKTFFNLLGSSSLSKGGSGDLLSGIVGGLIAQGLDTINACITGSYIMYKTAKELSNEYTEYFITPKLISENLYIGFKL</sequence>
<comment type="similarity">
    <text evidence="17">Belongs to the NnrD/CARKD family.</text>
</comment>
<evidence type="ECO:0000256" key="16">
    <source>
        <dbReference type="ARBA" id="ARBA00049209"/>
    </source>
</evidence>
<dbReference type="PANTHER" id="PTHR12592:SF0">
    <property type="entry name" value="ATP-DEPENDENT (S)-NAD(P)H-HYDRATE DEHYDRATASE"/>
    <property type="match status" value="1"/>
</dbReference>
<dbReference type="InterPro" id="IPR036652">
    <property type="entry name" value="YjeF_N_dom_sf"/>
</dbReference>
<feature type="binding site" evidence="18">
    <location>
        <begin position="125"/>
        <end position="131"/>
    </location>
    <ligand>
        <name>(6S)-NADPHX</name>
        <dbReference type="ChEBI" id="CHEBI:64076"/>
    </ligand>
</feature>
<dbReference type="GO" id="GO:0052855">
    <property type="term" value="F:ADP-dependent NAD(P)H-hydrate dehydratase activity"/>
    <property type="evidence" value="ECO:0007669"/>
    <property type="project" value="UniProtKB-UniRule"/>
</dbReference>
<dbReference type="CDD" id="cd01171">
    <property type="entry name" value="YXKO-related"/>
    <property type="match status" value="1"/>
</dbReference>
<feature type="binding site" evidence="17">
    <location>
        <position position="423"/>
    </location>
    <ligand>
        <name>AMP</name>
        <dbReference type="ChEBI" id="CHEBI:456215"/>
    </ligand>
</feature>
<dbReference type="InterPro" id="IPR000631">
    <property type="entry name" value="CARKD"/>
</dbReference>
<evidence type="ECO:0000256" key="19">
    <source>
        <dbReference type="PIRNR" id="PIRNR017184"/>
    </source>
</evidence>
<dbReference type="NCBIfam" id="TIGR00196">
    <property type="entry name" value="yjeF_cterm"/>
    <property type="match status" value="1"/>
</dbReference>
<dbReference type="HAMAP" id="MF_01965">
    <property type="entry name" value="NADHX_dehydratase"/>
    <property type="match status" value="1"/>
</dbReference>
<comment type="subunit">
    <text evidence="17">Homotetramer.</text>
</comment>
<keyword evidence="5 18" id="KW-0479">Metal-binding</keyword>
<feature type="binding site" evidence="18">
    <location>
        <position position="121"/>
    </location>
    <ligand>
        <name>K(+)</name>
        <dbReference type="ChEBI" id="CHEBI:29103"/>
    </ligand>
</feature>
<evidence type="ECO:0000313" key="23">
    <source>
        <dbReference type="Proteomes" id="UP000516361"/>
    </source>
</evidence>
<keyword evidence="11 18" id="KW-0413">Isomerase</keyword>
<dbReference type="Proteomes" id="UP000516361">
    <property type="component" value="Chromosome"/>
</dbReference>
<evidence type="ECO:0000256" key="11">
    <source>
        <dbReference type="ARBA" id="ARBA00023235"/>
    </source>
</evidence>
<comment type="catalytic activity">
    <reaction evidence="2 18 19">
        <text>(6R)-NADPHX = (6S)-NADPHX</text>
        <dbReference type="Rhea" id="RHEA:32227"/>
        <dbReference type="ChEBI" id="CHEBI:64076"/>
        <dbReference type="ChEBI" id="CHEBI:64077"/>
        <dbReference type="EC" id="5.1.99.6"/>
    </reaction>
</comment>
<comment type="caution">
    <text evidence="18">Lacks conserved residue(s) required for the propagation of feature annotation.</text>
</comment>
<dbReference type="SUPFAM" id="SSF53613">
    <property type="entry name" value="Ribokinase-like"/>
    <property type="match status" value="1"/>
</dbReference>
<proteinExistence type="inferred from homology"/>
<comment type="similarity">
    <text evidence="4 19">In the C-terminal section; belongs to the NnrD/CARKD family.</text>
</comment>
<dbReference type="InterPro" id="IPR029056">
    <property type="entry name" value="Ribokinase-like"/>
</dbReference>
<evidence type="ECO:0000259" key="20">
    <source>
        <dbReference type="PROSITE" id="PS51383"/>
    </source>
</evidence>
<dbReference type="Pfam" id="PF01256">
    <property type="entry name" value="Carb_kinase"/>
    <property type="match status" value="1"/>
</dbReference>
<dbReference type="SUPFAM" id="SSF64153">
    <property type="entry name" value="YjeF N-terminal domain-like"/>
    <property type="match status" value="1"/>
</dbReference>
<evidence type="ECO:0000256" key="5">
    <source>
        <dbReference type="ARBA" id="ARBA00022723"/>
    </source>
</evidence>
<dbReference type="GO" id="GO:0046496">
    <property type="term" value="P:nicotinamide nucleotide metabolic process"/>
    <property type="evidence" value="ECO:0007669"/>
    <property type="project" value="UniProtKB-UniRule"/>
</dbReference>
<keyword evidence="7 17" id="KW-0067">ATP-binding</keyword>
<dbReference type="GO" id="GO:0052856">
    <property type="term" value="F:NAD(P)HX epimerase activity"/>
    <property type="evidence" value="ECO:0007669"/>
    <property type="project" value="UniProtKB-UniRule"/>
</dbReference>
<comment type="cofactor">
    <cofactor evidence="18 19">
        <name>K(+)</name>
        <dbReference type="ChEBI" id="CHEBI:29103"/>
    </cofactor>
    <text evidence="18 19">Binds 1 potassium ion per subunit.</text>
</comment>
<accession>A0A7G1G5F2</accession>
<feature type="binding site" evidence="18">
    <location>
        <position position="157"/>
    </location>
    <ligand>
        <name>K(+)</name>
        <dbReference type="ChEBI" id="CHEBI:29103"/>
    </ligand>
</feature>
<dbReference type="Pfam" id="PF03853">
    <property type="entry name" value="YjeF_N"/>
    <property type="match status" value="1"/>
</dbReference>
<evidence type="ECO:0000256" key="10">
    <source>
        <dbReference type="ARBA" id="ARBA00023027"/>
    </source>
</evidence>
<feature type="binding site" evidence="17">
    <location>
        <position position="363"/>
    </location>
    <ligand>
        <name>(6S)-NADPHX</name>
        <dbReference type="ChEBI" id="CHEBI:64076"/>
    </ligand>
</feature>
<feature type="binding site" evidence="17">
    <location>
        <position position="316"/>
    </location>
    <ligand>
        <name>(6S)-NADPHX</name>
        <dbReference type="ChEBI" id="CHEBI:64076"/>
    </ligand>
</feature>
<evidence type="ECO:0000256" key="4">
    <source>
        <dbReference type="ARBA" id="ARBA00009524"/>
    </source>
</evidence>
<evidence type="ECO:0000256" key="8">
    <source>
        <dbReference type="ARBA" id="ARBA00022857"/>
    </source>
</evidence>
<keyword evidence="6 17" id="KW-0547">Nucleotide-binding</keyword>
<comment type="similarity">
    <text evidence="18">Belongs to the NnrE/AIBP family.</text>
</comment>
<evidence type="ECO:0000256" key="12">
    <source>
        <dbReference type="ARBA" id="ARBA00023239"/>
    </source>
</evidence>
<dbReference type="InterPro" id="IPR004443">
    <property type="entry name" value="YjeF_N_dom"/>
</dbReference>
<evidence type="ECO:0000313" key="22">
    <source>
        <dbReference type="EMBL" id="BBE31631.1"/>
    </source>
</evidence>
<comment type="similarity">
    <text evidence="3 19">In the N-terminal section; belongs to the NnrE/AIBP family.</text>
</comment>
<feature type="domain" description="YjeF C-terminal" evidence="20">
    <location>
        <begin position="214"/>
        <end position="482"/>
    </location>
</feature>
<keyword evidence="13" id="KW-0511">Multifunctional enzyme</keyword>
<evidence type="ECO:0000259" key="21">
    <source>
        <dbReference type="PROSITE" id="PS51385"/>
    </source>
</evidence>
<keyword evidence="8 17" id="KW-0521">NADP</keyword>
<evidence type="ECO:0000256" key="6">
    <source>
        <dbReference type="ARBA" id="ARBA00022741"/>
    </source>
</evidence>
<evidence type="ECO:0000256" key="15">
    <source>
        <dbReference type="ARBA" id="ARBA00048238"/>
    </source>
</evidence>
<keyword evidence="10 17" id="KW-0520">NAD</keyword>
<feature type="binding site" evidence="17">
    <location>
        <position position="424"/>
    </location>
    <ligand>
        <name>(6S)-NADPHX</name>
        <dbReference type="ChEBI" id="CHEBI:64076"/>
    </ligand>
</feature>
<gene>
    <name evidence="22" type="primary">nnr</name>
    <name evidence="17" type="synonym">nnrD</name>
    <name evidence="18" type="synonym">nnrE</name>
    <name evidence="22" type="ORF">OSSY52_17720</name>
</gene>
<dbReference type="RefSeq" id="WP_190614291.1">
    <property type="nucleotide sequence ID" value="NZ_AP018712.1"/>
</dbReference>
<feature type="binding site" evidence="18">
    <location>
        <position position="61"/>
    </location>
    <ligand>
        <name>K(+)</name>
        <dbReference type="ChEBI" id="CHEBI:29103"/>
    </ligand>
</feature>
<evidence type="ECO:0000256" key="7">
    <source>
        <dbReference type="ARBA" id="ARBA00022840"/>
    </source>
</evidence>
<reference evidence="22 23" key="1">
    <citation type="submission" date="2018-06" db="EMBL/GenBank/DDBJ databases">
        <title>Genome sequencing of Oceanotoga sp. sy52.</title>
        <authorList>
            <person name="Mori K."/>
        </authorList>
    </citation>
    <scope>NUCLEOTIDE SEQUENCE [LARGE SCALE GENOMIC DNA]</scope>
    <source>
        <strain evidence="23">sy52</strain>
    </source>
</reference>
<keyword evidence="23" id="KW-1185">Reference proteome</keyword>
<name>A0A7G1G5F2_9BACT</name>
<dbReference type="Gene3D" id="3.40.50.10260">
    <property type="entry name" value="YjeF N-terminal domain"/>
    <property type="match status" value="1"/>
</dbReference>
<dbReference type="InParanoid" id="A0A7G1G5F2"/>
<comment type="function">
    <text evidence="14 19">Bifunctional enzyme that catalyzes the epimerization of the S- and R-forms of NAD(P)HX and the dehydration of the S-form of NAD(P)HX at the expense of ADP, which is converted to AMP. This allows the repair of both epimers of NAD(P)HX, a damaged form of NAD(P)H that is a result of enzymatic or heat-dependent hydration.</text>
</comment>
<keyword evidence="12 17" id="KW-0456">Lyase</keyword>
<dbReference type="GO" id="GO:0046872">
    <property type="term" value="F:metal ion binding"/>
    <property type="evidence" value="ECO:0007669"/>
    <property type="project" value="UniProtKB-UniRule"/>
</dbReference>
<feature type="binding site" evidence="18">
    <location>
        <begin position="60"/>
        <end position="64"/>
    </location>
    <ligand>
        <name>(6S)-NADPHX</name>
        <dbReference type="ChEBI" id="CHEBI:64076"/>
    </ligand>
</feature>
<dbReference type="GO" id="GO:0110051">
    <property type="term" value="P:metabolite repair"/>
    <property type="evidence" value="ECO:0007669"/>
    <property type="project" value="TreeGrafter"/>
</dbReference>
<dbReference type="PIRSF" id="PIRSF017184">
    <property type="entry name" value="Nnr"/>
    <property type="match status" value="1"/>
</dbReference>
<evidence type="ECO:0000256" key="3">
    <source>
        <dbReference type="ARBA" id="ARBA00006001"/>
    </source>
</evidence>
<dbReference type="FunCoup" id="A0A7G1G5F2">
    <property type="interactions" value="108"/>
</dbReference>
<dbReference type="HAMAP" id="MF_01966">
    <property type="entry name" value="NADHX_epimerase"/>
    <property type="match status" value="1"/>
</dbReference>
<evidence type="ECO:0000256" key="14">
    <source>
        <dbReference type="ARBA" id="ARBA00025153"/>
    </source>
</evidence>
<organism evidence="22 23">
    <name type="scientific">Tepiditoga spiralis</name>
    <dbReference type="NCBI Taxonomy" id="2108365"/>
    <lineage>
        <taxon>Bacteria</taxon>
        <taxon>Thermotogati</taxon>
        <taxon>Thermotogota</taxon>
        <taxon>Thermotogae</taxon>
        <taxon>Petrotogales</taxon>
        <taxon>Petrotogaceae</taxon>
        <taxon>Tepiditoga</taxon>
    </lineage>
</organism>
<comment type="catalytic activity">
    <reaction evidence="15 17 19">
        <text>(6S)-NADHX + ADP = AMP + phosphate + NADH + H(+)</text>
        <dbReference type="Rhea" id="RHEA:32223"/>
        <dbReference type="ChEBI" id="CHEBI:15378"/>
        <dbReference type="ChEBI" id="CHEBI:43474"/>
        <dbReference type="ChEBI" id="CHEBI:57945"/>
        <dbReference type="ChEBI" id="CHEBI:64074"/>
        <dbReference type="ChEBI" id="CHEBI:456215"/>
        <dbReference type="ChEBI" id="CHEBI:456216"/>
        <dbReference type="EC" id="4.2.1.136"/>
    </reaction>
</comment>
<dbReference type="EMBL" id="AP018712">
    <property type="protein sequence ID" value="BBE31631.1"/>
    <property type="molecule type" value="Genomic_DNA"/>
</dbReference>
<feature type="binding site" evidence="17">
    <location>
        <position position="249"/>
    </location>
    <ligand>
        <name>(6S)-NADPHX</name>
        <dbReference type="ChEBI" id="CHEBI:64076"/>
    </ligand>
</feature>
<feature type="domain" description="YjeF N-terminal" evidence="21">
    <location>
        <begin position="15"/>
        <end position="211"/>
    </location>
</feature>
<dbReference type="GO" id="GO:0005524">
    <property type="term" value="F:ATP binding"/>
    <property type="evidence" value="ECO:0007669"/>
    <property type="project" value="UniProtKB-UniRule"/>
</dbReference>
<comment type="function">
    <text evidence="18">Catalyzes the epimerization of the S- and R-forms of NAD(P)HX, a damaged form of NAD(P)H that is a result of enzymatic or heat-dependent hydration. This is a prerequisite for the S-specific NAD(P)H-hydrate dehydratase to allow the repair of both epimers of NAD(P)HX.</text>
</comment>
<feature type="binding site" evidence="17">
    <location>
        <begin position="395"/>
        <end position="399"/>
    </location>
    <ligand>
        <name>AMP</name>
        <dbReference type="ChEBI" id="CHEBI:456215"/>
    </ligand>
</feature>
<evidence type="ECO:0000256" key="1">
    <source>
        <dbReference type="ARBA" id="ARBA00000013"/>
    </source>
</evidence>
<dbReference type="Gene3D" id="3.40.1190.20">
    <property type="match status" value="1"/>
</dbReference>
<dbReference type="PROSITE" id="PS51385">
    <property type="entry name" value="YJEF_N"/>
    <property type="match status" value="1"/>
</dbReference>
<dbReference type="InterPro" id="IPR030677">
    <property type="entry name" value="Nnr"/>
</dbReference>
<comment type="catalytic activity">
    <reaction evidence="1 18 19">
        <text>(6R)-NADHX = (6S)-NADHX</text>
        <dbReference type="Rhea" id="RHEA:32215"/>
        <dbReference type="ChEBI" id="CHEBI:64074"/>
        <dbReference type="ChEBI" id="CHEBI:64075"/>
        <dbReference type="EC" id="5.1.99.6"/>
    </reaction>
</comment>
<dbReference type="EC" id="5.1.99.6" evidence="19"/>
<dbReference type="PANTHER" id="PTHR12592">
    <property type="entry name" value="ATP-DEPENDENT (S)-NAD(P)H-HYDRATE DEHYDRATASE FAMILY MEMBER"/>
    <property type="match status" value="1"/>
</dbReference>
<dbReference type="KEGG" id="ocy:OSSY52_17720"/>
<comment type="catalytic activity">
    <reaction evidence="16 17 19">
        <text>(6S)-NADPHX + ADP = AMP + phosphate + NADPH + H(+)</text>
        <dbReference type="Rhea" id="RHEA:32235"/>
        <dbReference type="ChEBI" id="CHEBI:15378"/>
        <dbReference type="ChEBI" id="CHEBI:43474"/>
        <dbReference type="ChEBI" id="CHEBI:57783"/>
        <dbReference type="ChEBI" id="CHEBI:64076"/>
        <dbReference type="ChEBI" id="CHEBI:456215"/>
        <dbReference type="ChEBI" id="CHEBI:456216"/>
        <dbReference type="EC" id="4.2.1.136"/>
    </reaction>
</comment>
<comment type="function">
    <text evidence="17">Catalyzes the dehydration of the S-form of NAD(P)HX at the expense of ADP, which is converted to AMP. Together with NAD(P)HX epimerase, which catalyzes the epimerization of the S- and R-forms, the enzyme allows the repair of both epimers of NAD(P)HX, a damaged form of NAD(P)H that is a result of enzymatic or heat-dependent hydration.</text>
</comment>
<protein>
    <recommendedName>
        <fullName evidence="19">Bifunctional NAD(P)H-hydrate repair enzyme</fullName>
    </recommendedName>
    <alternativeName>
        <fullName evidence="19">Nicotinamide nucleotide repair protein</fullName>
    </alternativeName>
    <domain>
        <recommendedName>
            <fullName evidence="19">ADP-dependent (S)-NAD(P)H-hydrate dehydratase</fullName>
            <ecNumber evidence="19">4.2.1.136</ecNumber>
        </recommendedName>
        <alternativeName>
            <fullName evidence="19">ADP-dependent NAD(P)HX dehydratase</fullName>
        </alternativeName>
    </domain>
    <domain>
        <recommendedName>
            <fullName evidence="19">NAD(P)H-hydrate epimerase</fullName>
            <ecNumber evidence="19">5.1.99.6</ecNumber>
        </recommendedName>
    </domain>
</protein>
<keyword evidence="9 18" id="KW-0630">Potassium</keyword>
<evidence type="ECO:0000256" key="9">
    <source>
        <dbReference type="ARBA" id="ARBA00022958"/>
    </source>
</evidence>
<dbReference type="AlphaFoldDB" id="A0A7G1G5F2"/>
<dbReference type="PROSITE" id="PS51383">
    <property type="entry name" value="YJEF_C_3"/>
    <property type="match status" value="1"/>
</dbReference>
<dbReference type="EC" id="4.2.1.136" evidence="19"/>
<evidence type="ECO:0000256" key="17">
    <source>
        <dbReference type="HAMAP-Rule" id="MF_01965"/>
    </source>
</evidence>
<dbReference type="NCBIfam" id="TIGR00197">
    <property type="entry name" value="yjeF_nterm"/>
    <property type="match status" value="1"/>
</dbReference>
<evidence type="ECO:0000256" key="13">
    <source>
        <dbReference type="ARBA" id="ARBA00023268"/>
    </source>
</evidence>